<dbReference type="PANTHER" id="PTHR13847">
    <property type="entry name" value="SARCOSINE DEHYDROGENASE-RELATED"/>
    <property type="match status" value="1"/>
</dbReference>
<dbReference type="STRING" id="389348.PNK_1006"/>
<dbReference type="RefSeq" id="WP_059060669.1">
    <property type="nucleotide sequence ID" value="NZ_LN879502.1"/>
</dbReference>
<evidence type="ECO:0000256" key="3">
    <source>
        <dbReference type="ARBA" id="ARBA00023004"/>
    </source>
</evidence>
<dbReference type="InterPro" id="IPR006076">
    <property type="entry name" value="FAD-dep_OxRdtase"/>
</dbReference>
<accession>A0A0U5JFF8</accession>
<dbReference type="GO" id="GO:0046872">
    <property type="term" value="F:metal ion binding"/>
    <property type="evidence" value="ECO:0007669"/>
    <property type="project" value="UniProtKB-KW"/>
</dbReference>
<dbReference type="GO" id="GO:0005737">
    <property type="term" value="C:cytoplasm"/>
    <property type="evidence" value="ECO:0007669"/>
    <property type="project" value="TreeGrafter"/>
</dbReference>
<dbReference type="Gene3D" id="3.30.9.10">
    <property type="entry name" value="D-Amino Acid Oxidase, subunit A, domain 2"/>
    <property type="match status" value="1"/>
</dbReference>
<evidence type="ECO:0000259" key="6">
    <source>
        <dbReference type="PROSITE" id="PS51296"/>
    </source>
</evidence>
<evidence type="ECO:0000256" key="1">
    <source>
        <dbReference type="ARBA" id="ARBA00022714"/>
    </source>
</evidence>
<dbReference type="EMBL" id="LN879502">
    <property type="protein sequence ID" value="CUI16629.1"/>
    <property type="molecule type" value="Genomic_DNA"/>
</dbReference>
<evidence type="ECO:0000256" key="2">
    <source>
        <dbReference type="ARBA" id="ARBA00022723"/>
    </source>
</evidence>
<dbReference type="GO" id="GO:0051537">
    <property type="term" value="F:2 iron, 2 sulfur cluster binding"/>
    <property type="evidence" value="ECO:0007669"/>
    <property type="project" value="UniProtKB-KW"/>
</dbReference>
<dbReference type="Gene3D" id="2.102.10.10">
    <property type="entry name" value="Rieske [2Fe-2S] iron-sulphur domain"/>
    <property type="match status" value="1"/>
</dbReference>
<dbReference type="FunFam" id="2.102.10.10:FF:000014">
    <property type="entry name" value="Oxidoreductase, FAD dependent"/>
    <property type="match status" value="1"/>
</dbReference>
<feature type="domain" description="Rieske" evidence="6">
    <location>
        <begin position="422"/>
        <end position="513"/>
    </location>
</feature>
<keyword evidence="3" id="KW-0408">Iron</keyword>
<sequence length="513" mass="57625">MSIDKNKSISIWMEEELPSFASLNHSLATDVCIVGAGIAGLTCAYLLCKEGLAVTVLESGLIGSGETSHTTGHLAWLLDDRFYELERLLGLEGAYLAAQSHLEAIKTVKKIIEEENIECDFKELDAYLFRAPEDPPCILTKEFATLQKLNMPVERLEQAPFPHFDTGPCLRCPHQAQFHVMKYLLGLIKAIERMGGKIFSHTTVTQVIDGSICRIITEENHEISARQVIVATNTPINDRFFIHTKQASYRTYVIAARIPKGSIPRALYYDTLDPYHYIRLYSHPSDEESDWIIIGGEDHKTGQEEHPSEKYLILENWAKERFPNMSKVEFYWSGQIIETIDGLAFIGRNPHDDNVYIATGDSGNGLTHSTIAGLLLTDLIMKRKNPWAHLYDPSRKTLSAFTEFTKENLNVAAQYGEWLMPGEIDRLNQLHSGEGAIIRKGLKKYAIYRDSEGGLHCYSAVCPHLGCFVKWNQSEKSWDCPCHGSRFATDGHVLNGPAISPLKPAQDALKNID</sequence>
<dbReference type="SUPFAM" id="SSF51905">
    <property type="entry name" value="FAD/NAD(P)-binding domain"/>
    <property type="match status" value="1"/>
</dbReference>
<proteinExistence type="predicted"/>
<dbReference type="FunCoup" id="A0A0U5JFF8">
    <property type="interactions" value="192"/>
</dbReference>
<dbReference type="Pfam" id="PF01266">
    <property type="entry name" value="DAO"/>
    <property type="match status" value="1"/>
</dbReference>
<dbReference type="PRINTS" id="PR00162">
    <property type="entry name" value="RIESKE"/>
</dbReference>
<keyword evidence="5" id="KW-1015">Disulfide bond</keyword>
<dbReference type="InParanoid" id="A0A0U5JFF8"/>
<keyword evidence="8" id="KW-1185">Reference proteome</keyword>
<organism evidence="7 8">
    <name type="scientific">Candidatus Protochlamydia naegleriophila</name>
    <dbReference type="NCBI Taxonomy" id="389348"/>
    <lineage>
        <taxon>Bacteria</taxon>
        <taxon>Pseudomonadati</taxon>
        <taxon>Chlamydiota</taxon>
        <taxon>Chlamydiia</taxon>
        <taxon>Parachlamydiales</taxon>
        <taxon>Parachlamydiaceae</taxon>
        <taxon>Candidatus Protochlamydia</taxon>
    </lineage>
</organism>
<keyword evidence="4" id="KW-0411">Iron-sulfur</keyword>
<dbReference type="GO" id="GO:0016020">
    <property type="term" value="C:membrane"/>
    <property type="evidence" value="ECO:0007669"/>
    <property type="project" value="InterPro"/>
</dbReference>
<dbReference type="SUPFAM" id="SSF50022">
    <property type="entry name" value="ISP domain"/>
    <property type="match status" value="1"/>
</dbReference>
<dbReference type="AlphaFoldDB" id="A0A0U5JFF8"/>
<protein>
    <submittedName>
        <fullName evidence="7">FAD dependent oxidoreductase</fullName>
    </submittedName>
</protein>
<dbReference type="CDD" id="cd03477">
    <property type="entry name" value="Rieske_YhfW_C"/>
    <property type="match status" value="1"/>
</dbReference>
<gene>
    <name evidence="7" type="ORF">PNK_1006</name>
</gene>
<dbReference type="PANTHER" id="PTHR13847:SF281">
    <property type="entry name" value="FAD DEPENDENT OXIDOREDUCTASE DOMAIN-CONTAINING PROTEIN"/>
    <property type="match status" value="1"/>
</dbReference>
<evidence type="ECO:0000256" key="4">
    <source>
        <dbReference type="ARBA" id="ARBA00023014"/>
    </source>
</evidence>
<dbReference type="InterPro" id="IPR005805">
    <property type="entry name" value="Rieske_Fe-S_prot_C"/>
</dbReference>
<reference evidence="8" key="1">
    <citation type="submission" date="2015-09" db="EMBL/GenBank/DDBJ databases">
        <authorList>
            <person name="Bertelli C."/>
        </authorList>
    </citation>
    <scope>NUCLEOTIDE SEQUENCE [LARGE SCALE GENOMIC DNA]</scope>
    <source>
        <strain evidence="8">KNic</strain>
    </source>
</reference>
<name>A0A0U5JFF8_9BACT</name>
<dbReference type="Proteomes" id="UP000069902">
    <property type="component" value="Chromosome cPNK"/>
</dbReference>
<dbReference type="PATRIC" id="fig|389348.3.peg.1108"/>
<dbReference type="InterPro" id="IPR038010">
    <property type="entry name" value="YhfW_C"/>
</dbReference>
<dbReference type="InterPro" id="IPR017941">
    <property type="entry name" value="Rieske_2Fe-2S"/>
</dbReference>
<evidence type="ECO:0000313" key="8">
    <source>
        <dbReference type="Proteomes" id="UP000069902"/>
    </source>
</evidence>
<evidence type="ECO:0000256" key="5">
    <source>
        <dbReference type="ARBA" id="ARBA00023157"/>
    </source>
</evidence>
<keyword evidence="2" id="KW-0479">Metal-binding</keyword>
<keyword evidence="1" id="KW-0001">2Fe-2S</keyword>
<dbReference type="InterPro" id="IPR036922">
    <property type="entry name" value="Rieske_2Fe-2S_sf"/>
</dbReference>
<dbReference type="PROSITE" id="PS51296">
    <property type="entry name" value="RIESKE"/>
    <property type="match status" value="1"/>
</dbReference>
<dbReference type="Pfam" id="PF00355">
    <property type="entry name" value="Rieske"/>
    <property type="match status" value="1"/>
</dbReference>
<evidence type="ECO:0000313" key="7">
    <source>
        <dbReference type="EMBL" id="CUI16629.1"/>
    </source>
</evidence>
<dbReference type="InterPro" id="IPR036188">
    <property type="entry name" value="FAD/NAD-bd_sf"/>
</dbReference>
<dbReference type="Gene3D" id="3.50.50.60">
    <property type="entry name" value="FAD/NAD(P)-binding domain"/>
    <property type="match status" value="1"/>
</dbReference>
<dbReference type="KEGG" id="pnl:PNK_1006"/>